<dbReference type="InterPro" id="IPR005204">
    <property type="entry name" value="Hemocyanin_N"/>
</dbReference>
<dbReference type="SUPFAM" id="SSF81296">
    <property type="entry name" value="E set domains"/>
    <property type="match status" value="1"/>
</dbReference>
<keyword evidence="7" id="KW-0186">Copper</keyword>
<dbReference type="SUPFAM" id="SSF48056">
    <property type="entry name" value="Di-copper centre-containing domain"/>
    <property type="match status" value="1"/>
</dbReference>
<evidence type="ECO:0000256" key="3">
    <source>
        <dbReference type="ARBA" id="ARBA00009928"/>
    </source>
</evidence>
<dbReference type="Pfam" id="PF00372">
    <property type="entry name" value="Hemocyanin_M"/>
    <property type="match status" value="1"/>
</dbReference>
<proteinExistence type="inferred from homology"/>
<dbReference type="SUPFAM" id="SSF48050">
    <property type="entry name" value="Hemocyanin, N-terminal domain"/>
    <property type="match status" value="1"/>
</dbReference>
<gene>
    <name evidence="11" type="ORF">KUF71_015411</name>
</gene>
<keyword evidence="12" id="KW-1185">Reference proteome</keyword>
<comment type="subcellular location">
    <subcellularLocation>
        <location evidence="2">Secreted</location>
    </subcellularLocation>
</comment>
<keyword evidence="6" id="KW-0560">Oxidoreductase</keyword>
<dbReference type="PANTHER" id="PTHR11511">
    <property type="entry name" value="LARVAL STORAGE PROTEIN/PHENOLOXIDASE"/>
    <property type="match status" value="1"/>
</dbReference>
<dbReference type="GO" id="GO:0005576">
    <property type="term" value="C:extracellular region"/>
    <property type="evidence" value="ECO:0007669"/>
    <property type="project" value="UniProtKB-SubCell"/>
</dbReference>
<evidence type="ECO:0000313" key="11">
    <source>
        <dbReference type="EMBL" id="KAK3927105.1"/>
    </source>
</evidence>
<organism evidence="11 12">
    <name type="scientific">Frankliniella fusca</name>
    <dbReference type="NCBI Taxonomy" id="407009"/>
    <lineage>
        <taxon>Eukaryota</taxon>
        <taxon>Metazoa</taxon>
        <taxon>Ecdysozoa</taxon>
        <taxon>Arthropoda</taxon>
        <taxon>Hexapoda</taxon>
        <taxon>Insecta</taxon>
        <taxon>Pterygota</taxon>
        <taxon>Neoptera</taxon>
        <taxon>Paraneoptera</taxon>
        <taxon>Thysanoptera</taxon>
        <taxon>Terebrantia</taxon>
        <taxon>Thripoidea</taxon>
        <taxon>Thripidae</taxon>
        <taxon>Frankliniella</taxon>
    </lineage>
</organism>
<dbReference type="Gene3D" id="1.10.1280.10">
    <property type="entry name" value="Di-copper center containing domain from catechol oxidase"/>
    <property type="match status" value="1"/>
</dbReference>
<evidence type="ECO:0000256" key="7">
    <source>
        <dbReference type="ARBA" id="ARBA00023008"/>
    </source>
</evidence>
<dbReference type="GO" id="GO:0046872">
    <property type="term" value="F:metal ion binding"/>
    <property type="evidence" value="ECO:0007669"/>
    <property type="project" value="UniProtKB-KW"/>
</dbReference>
<dbReference type="Gene3D" id="1.20.1370.10">
    <property type="entry name" value="Hemocyanin, N-terminal domain"/>
    <property type="match status" value="1"/>
</dbReference>
<sequence length="745" mass="85754">MHASLYISPRESLWETEDMESIPTPSPSNLTHTSVAVLAGLALLSPGAEAQANIDQLQYLFDRPSEPIFLPKESDKGDKKVVFDVPREYLTDRQKKLSTQVINRFGEKAERISVRKITLPDLSIPGQLDRRAQFSLFLPEHRKLASRLINIFMGMRNLDDFLSAAVYARSHLNPYLFVYAYSVALLHRDDTRNAHLPPLAELFPEKYVNGELFARAREETNTVLDPQQRLPITIPKDYTASDLEEEHKVAYFREDLGINLHHWHWHLVYPFDAPLDIVRKDRRGELFYYMHQQVLARYNMERFSNGLQRTKRLIDLREPIPEGYFPKLDSLVSSRVWPARAANTRLSDIAREGDQIQFDLQDIERWRDRIYEAIHSGAVTTDQGRRQNLTEFGGVDTLGNIIESSIISPNRALYGDMHNFGHIAIAFSHDPDNRHLESFGVMGDSTTAMRDPVFYRWHAFVDDIFQEHKRTLPAYSQQQLDFPGVQVSGLEVNTPGARRPNELFTFWQQNDMDLSRGLDFTPRGPVFARFTHLQHRPFTYKINVQNTGSGQRMGYVRIFLGPKFDERGAPMLFRDQRTFMVELDKFPVNLSQRTQTIERRSTMSSVTIPFERTFRNLDQNRPAGGAQLEQFNFCGCGWPQHMLIPKGSAQGLQAQLFVMISDYSQDRVDQPLDGMCNDASSYCGVRGQLYPDKKPMGFPFDRNARTGVDQLRSFLTKNMFIQDVVIKFQDRVEAPAGRNVTTFNG</sequence>
<evidence type="ECO:0000256" key="2">
    <source>
        <dbReference type="ARBA" id="ARBA00004613"/>
    </source>
</evidence>
<accession>A0AAE1HUR5</accession>
<dbReference type="InterPro" id="IPR005203">
    <property type="entry name" value="Hemocyanin_C"/>
</dbReference>
<dbReference type="AlphaFoldDB" id="A0AAE1HUR5"/>
<dbReference type="PANTHER" id="PTHR11511:SF4">
    <property type="entry name" value="PHENOLOXIDASE 2-RELATED"/>
    <property type="match status" value="1"/>
</dbReference>
<evidence type="ECO:0000256" key="9">
    <source>
        <dbReference type="ARBA" id="ARBA00023157"/>
    </source>
</evidence>
<dbReference type="InterPro" id="IPR013788">
    <property type="entry name" value="Hemocyanin/hexamerin"/>
</dbReference>
<comment type="similarity">
    <text evidence="3">Belongs to the tyrosinase family.</text>
</comment>
<dbReference type="InterPro" id="IPR014756">
    <property type="entry name" value="Ig_E-set"/>
</dbReference>
<evidence type="ECO:0000256" key="6">
    <source>
        <dbReference type="ARBA" id="ARBA00023002"/>
    </source>
</evidence>
<comment type="caution">
    <text evidence="11">The sequence shown here is derived from an EMBL/GenBank/DDBJ whole genome shotgun (WGS) entry which is preliminary data.</text>
</comment>
<reference evidence="11" key="2">
    <citation type="journal article" date="2023" name="BMC Genomics">
        <title>Pest status, molecular evolution, and epigenetic factors derived from the genome assembly of Frankliniella fusca, a thysanopteran phytovirus vector.</title>
        <authorList>
            <person name="Catto M.A."/>
            <person name="Labadie P.E."/>
            <person name="Jacobson A.L."/>
            <person name="Kennedy G.G."/>
            <person name="Srinivasan R."/>
            <person name="Hunt B.G."/>
        </authorList>
    </citation>
    <scope>NUCLEOTIDE SEQUENCE</scope>
    <source>
        <strain evidence="11">PL_HMW_Pooled</strain>
    </source>
</reference>
<evidence type="ECO:0000256" key="8">
    <source>
        <dbReference type="ARBA" id="ARBA00023033"/>
    </source>
</evidence>
<keyword evidence="8" id="KW-0503">Monooxygenase</keyword>
<evidence type="ECO:0000256" key="1">
    <source>
        <dbReference type="ARBA" id="ARBA00001973"/>
    </source>
</evidence>
<keyword evidence="5" id="KW-0479">Metal-binding</keyword>
<reference evidence="11" key="1">
    <citation type="submission" date="2021-07" db="EMBL/GenBank/DDBJ databases">
        <authorList>
            <person name="Catto M.A."/>
            <person name="Jacobson A."/>
            <person name="Kennedy G."/>
            <person name="Labadie P."/>
            <person name="Hunt B.G."/>
            <person name="Srinivasan R."/>
        </authorList>
    </citation>
    <scope>NUCLEOTIDE SEQUENCE</scope>
    <source>
        <strain evidence="11">PL_HMW_Pooled</strain>
        <tissue evidence="11">Head</tissue>
    </source>
</reference>
<dbReference type="PROSITE" id="PS00209">
    <property type="entry name" value="HEMOCYANIN_1"/>
    <property type="match status" value="1"/>
</dbReference>
<evidence type="ECO:0000256" key="4">
    <source>
        <dbReference type="ARBA" id="ARBA00022525"/>
    </source>
</evidence>
<dbReference type="GO" id="GO:0006582">
    <property type="term" value="P:melanin metabolic process"/>
    <property type="evidence" value="ECO:0007669"/>
    <property type="project" value="UniProtKB-ARBA"/>
</dbReference>
<dbReference type="PROSITE" id="PS00210">
    <property type="entry name" value="HEMOCYANIN_2"/>
    <property type="match status" value="1"/>
</dbReference>
<keyword evidence="9" id="KW-1015">Disulfide bond</keyword>
<dbReference type="InterPro" id="IPR008922">
    <property type="entry name" value="Di-copper_centre_dom_sf"/>
</dbReference>
<evidence type="ECO:0000256" key="5">
    <source>
        <dbReference type="ARBA" id="ARBA00022723"/>
    </source>
</evidence>
<dbReference type="PRINTS" id="PR00187">
    <property type="entry name" value="HAEMOCYANIN"/>
</dbReference>
<evidence type="ECO:0000259" key="10">
    <source>
        <dbReference type="PROSITE" id="PS00498"/>
    </source>
</evidence>
<comment type="cofactor">
    <cofactor evidence="1">
        <name>Cu(2+)</name>
        <dbReference type="ChEBI" id="CHEBI:29036"/>
    </cofactor>
</comment>
<dbReference type="InterPro" id="IPR000896">
    <property type="entry name" value="Hemocyanin/hexamerin_mid_dom"/>
</dbReference>
<name>A0AAE1HUR5_9NEOP</name>
<dbReference type="InterPro" id="IPR036697">
    <property type="entry name" value="Hemocyanin_N_sf"/>
</dbReference>
<dbReference type="Proteomes" id="UP001219518">
    <property type="component" value="Unassembled WGS sequence"/>
</dbReference>
<feature type="domain" description="Tyrosinase copper-binding" evidence="10">
    <location>
        <begin position="451"/>
        <end position="462"/>
    </location>
</feature>
<dbReference type="Gene3D" id="2.60.40.1520">
    <property type="entry name" value="Hemocyanin, C-terminal domain"/>
    <property type="match status" value="1"/>
</dbReference>
<dbReference type="EMBL" id="JAHWGI010001278">
    <property type="protein sequence ID" value="KAK3927105.1"/>
    <property type="molecule type" value="Genomic_DNA"/>
</dbReference>
<dbReference type="Pfam" id="PF03723">
    <property type="entry name" value="Hemocyanin_C"/>
    <property type="match status" value="1"/>
</dbReference>
<dbReference type="PROSITE" id="PS00498">
    <property type="entry name" value="TYROSINASE_2"/>
    <property type="match status" value="1"/>
</dbReference>
<evidence type="ECO:0000313" key="12">
    <source>
        <dbReference type="Proteomes" id="UP001219518"/>
    </source>
</evidence>
<dbReference type="Pfam" id="PF03722">
    <property type="entry name" value="Hemocyanin_N"/>
    <property type="match status" value="1"/>
</dbReference>
<protein>
    <submittedName>
        <fullName evidence="11">Phenoloxidase 1</fullName>
    </submittedName>
</protein>
<dbReference type="InterPro" id="IPR002227">
    <property type="entry name" value="Tyrosinase_Cu-bd"/>
</dbReference>
<dbReference type="InterPro" id="IPR037020">
    <property type="entry name" value="Hemocyanin_C_sf"/>
</dbReference>
<keyword evidence="4" id="KW-0964">Secreted</keyword>
<dbReference type="GO" id="GO:0004503">
    <property type="term" value="F:tyrosinase activity"/>
    <property type="evidence" value="ECO:0007669"/>
    <property type="project" value="UniProtKB-ARBA"/>
</dbReference>
<dbReference type="FunFam" id="2.60.40.1520:FF:000001">
    <property type="entry name" value="Hemocyanin subunit 2"/>
    <property type="match status" value="1"/>
</dbReference>
<dbReference type="FunFam" id="1.10.1280.10:FF:000004">
    <property type="entry name" value="Hemocyanin subunit 2"/>
    <property type="match status" value="1"/>
</dbReference>